<organism evidence="2 3">
    <name type="scientific">Pelomonas aquatica</name>
    <dbReference type="NCBI Taxonomy" id="431058"/>
    <lineage>
        <taxon>Bacteria</taxon>
        <taxon>Pseudomonadati</taxon>
        <taxon>Pseudomonadota</taxon>
        <taxon>Betaproteobacteria</taxon>
        <taxon>Burkholderiales</taxon>
        <taxon>Sphaerotilaceae</taxon>
        <taxon>Roseateles</taxon>
    </lineage>
</organism>
<evidence type="ECO:0000256" key="1">
    <source>
        <dbReference type="SAM" id="MobiDB-lite"/>
    </source>
</evidence>
<sequence length="139" mass="15524">MTPLERITERVNRLGHPDSQETPRPLLTLDEFFVGNSVVGSIGCNLYPAPAPSQFYAVLQAIAQRPEVSDVRVQITAFDDPDWPFSDTVYVMTSASPEEVSSWFPEELAPDETWSGFVDQAYEPYSVPAGTEPVAVWWD</sequence>
<dbReference type="RefSeq" id="WP_310343859.1">
    <property type="nucleotide sequence ID" value="NZ_JAVDXQ010000002.1"/>
</dbReference>
<keyword evidence="3" id="KW-1185">Reference proteome</keyword>
<reference evidence="2 3" key="1">
    <citation type="submission" date="2023-07" db="EMBL/GenBank/DDBJ databases">
        <title>Sorghum-associated microbial communities from plants grown in Nebraska, USA.</title>
        <authorList>
            <person name="Schachtman D."/>
        </authorList>
    </citation>
    <scope>NUCLEOTIDE SEQUENCE [LARGE SCALE GENOMIC DNA]</scope>
    <source>
        <strain evidence="2 3">BE310</strain>
    </source>
</reference>
<name>A0ABU1Z776_9BURK</name>
<gene>
    <name evidence="2" type="ORF">J2X16_001819</name>
</gene>
<proteinExistence type="predicted"/>
<dbReference type="Proteomes" id="UP001180536">
    <property type="component" value="Unassembled WGS sequence"/>
</dbReference>
<comment type="caution">
    <text evidence="2">The sequence shown here is derived from an EMBL/GenBank/DDBJ whole genome shotgun (WGS) entry which is preliminary data.</text>
</comment>
<feature type="region of interest" description="Disordered" evidence="1">
    <location>
        <begin position="1"/>
        <end position="23"/>
    </location>
</feature>
<evidence type="ECO:0008006" key="4">
    <source>
        <dbReference type="Google" id="ProtNLM"/>
    </source>
</evidence>
<protein>
    <recommendedName>
        <fullName evidence="4">DUF4253 domain-containing protein</fullName>
    </recommendedName>
</protein>
<evidence type="ECO:0000313" key="3">
    <source>
        <dbReference type="Proteomes" id="UP001180536"/>
    </source>
</evidence>
<evidence type="ECO:0000313" key="2">
    <source>
        <dbReference type="EMBL" id="MDR7296480.1"/>
    </source>
</evidence>
<feature type="compositionally biased region" description="Basic and acidic residues" evidence="1">
    <location>
        <begin position="1"/>
        <end position="21"/>
    </location>
</feature>
<accession>A0ABU1Z776</accession>
<dbReference type="EMBL" id="JAVDXQ010000002">
    <property type="protein sequence ID" value="MDR7296480.1"/>
    <property type="molecule type" value="Genomic_DNA"/>
</dbReference>